<dbReference type="Proteomes" id="UP000280395">
    <property type="component" value="Unassembled WGS sequence"/>
</dbReference>
<evidence type="ECO:0000313" key="1">
    <source>
        <dbReference type="EMBL" id="RMU58734.1"/>
    </source>
</evidence>
<comment type="caution">
    <text evidence="1">The sequence shown here is derived from an EMBL/GenBank/DDBJ whole genome shotgun (WGS) entry which is preliminary data.</text>
</comment>
<proteinExistence type="predicted"/>
<organism evidence="1 2">
    <name type="scientific">Pseudomonas syringae pv. avii</name>
    <dbReference type="NCBI Taxonomy" id="663959"/>
    <lineage>
        <taxon>Bacteria</taxon>
        <taxon>Pseudomonadati</taxon>
        <taxon>Pseudomonadota</taxon>
        <taxon>Gammaproteobacteria</taxon>
        <taxon>Pseudomonadales</taxon>
        <taxon>Pseudomonadaceae</taxon>
        <taxon>Pseudomonas</taxon>
        <taxon>Pseudomonas syringae</taxon>
    </lineage>
</organism>
<dbReference type="EMBL" id="RBUA01000547">
    <property type="protein sequence ID" value="RMU58734.1"/>
    <property type="molecule type" value="Genomic_DNA"/>
</dbReference>
<reference evidence="1 2" key="1">
    <citation type="submission" date="2018-08" db="EMBL/GenBank/DDBJ databases">
        <title>Recombination of ecologically and evolutionarily significant loci maintains genetic cohesion in the Pseudomonas syringae species complex.</title>
        <authorList>
            <person name="Dillon M."/>
            <person name="Thakur S."/>
            <person name="Almeida R.N.D."/>
            <person name="Weir B.S."/>
            <person name="Guttman D.S."/>
        </authorList>
    </citation>
    <scope>NUCLEOTIDE SEQUENCE [LARGE SCALE GENOMIC DNA]</scope>
    <source>
        <strain evidence="1 2">ICMP 14479</strain>
    </source>
</reference>
<gene>
    <name evidence="1" type="ORF">ALP29_04550</name>
</gene>
<name>A0A3M5VLX4_PSESX</name>
<dbReference type="AlphaFoldDB" id="A0A3M5VLX4"/>
<sequence>MNMAEIGKNIVAAGNNGTNEDHHRRYAVAAALEVIAGYAASGHPSINLDYEFGQLSSYADQIQEALKAK</sequence>
<accession>A0A3M5VLX4</accession>
<protein>
    <submittedName>
        <fullName evidence="1">Uncharacterized protein</fullName>
    </submittedName>
</protein>
<evidence type="ECO:0000313" key="2">
    <source>
        <dbReference type="Proteomes" id="UP000280395"/>
    </source>
</evidence>